<dbReference type="SUPFAM" id="SSF50249">
    <property type="entry name" value="Nucleic acid-binding proteins"/>
    <property type="match status" value="1"/>
</dbReference>
<organism evidence="2 3">
    <name type="scientific">Setomelanomma holmii</name>
    <dbReference type="NCBI Taxonomy" id="210430"/>
    <lineage>
        <taxon>Eukaryota</taxon>
        <taxon>Fungi</taxon>
        <taxon>Dikarya</taxon>
        <taxon>Ascomycota</taxon>
        <taxon>Pezizomycotina</taxon>
        <taxon>Dothideomycetes</taxon>
        <taxon>Pleosporomycetidae</taxon>
        <taxon>Pleosporales</taxon>
        <taxon>Pleosporineae</taxon>
        <taxon>Phaeosphaeriaceae</taxon>
        <taxon>Setomelanomma</taxon>
    </lineage>
</organism>
<proteinExistence type="predicted"/>
<name>A0A9P4H2I6_9PLEO</name>
<dbReference type="AlphaFoldDB" id="A0A9P4H2I6"/>
<dbReference type="InterPro" id="IPR012340">
    <property type="entry name" value="NA-bd_OB-fold"/>
</dbReference>
<comment type="caution">
    <text evidence="2">The sequence shown here is derived from an EMBL/GenBank/DDBJ whole genome shotgun (WGS) entry which is preliminary data.</text>
</comment>
<reference evidence="2" key="1">
    <citation type="journal article" date="2020" name="Stud. Mycol.">
        <title>101 Dothideomycetes genomes: a test case for predicting lifestyles and emergence of pathogens.</title>
        <authorList>
            <person name="Haridas S."/>
            <person name="Albert R."/>
            <person name="Binder M."/>
            <person name="Bloem J."/>
            <person name="Labutti K."/>
            <person name="Salamov A."/>
            <person name="Andreopoulos B."/>
            <person name="Baker S."/>
            <person name="Barry K."/>
            <person name="Bills G."/>
            <person name="Bluhm B."/>
            <person name="Cannon C."/>
            <person name="Castanera R."/>
            <person name="Culley D."/>
            <person name="Daum C."/>
            <person name="Ezra D."/>
            <person name="Gonzalez J."/>
            <person name="Henrissat B."/>
            <person name="Kuo A."/>
            <person name="Liang C."/>
            <person name="Lipzen A."/>
            <person name="Lutzoni F."/>
            <person name="Magnuson J."/>
            <person name="Mondo S."/>
            <person name="Nolan M."/>
            <person name="Ohm R."/>
            <person name="Pangilinan J."/>
            <person name="Park H.-J."/>
            <person name="Ramirez L."/>
            <person name="Alfaro M."/>
            <person name="Sun H."/>
            <person name="Tritt A."/>
            <person name="Yoshinaga Y."/>
            <person name="Zwiers L.-H."/>
            <person name="Turgeon B."/>
            <person name="Goodwin S."/>
            <person name="Spatafora J."/>
            <person name="Crous P."/>
            <person name="Grigoriev I."/>
        </authorList>
    </citation>
    <scope>NUCLEOTIDE SEQUENCE</scope>
    <source>
        <strain evidence="2">CBS 110217</strain>
    </source>
</reference>
<evidence type="ECO:0000256" key="1">
    <source>
        <dbReference type="SAM" id="MobiDB-lite"/>
    </source>
</evidence>
<dbReference type="Proteomes" id="UP000799777">
    <property type="component" value="Unassembled WGS sequence"/>
</dbReference>
<dbReference type="OrthoDB" id="5378679at2759"/>
<sequence>MGTTGQPVAADDFLQHSLIFHDTLLSSQIAKDATADQAISPSSFLTTSFDSSTSNSSSPSIHEGPSTAVDVSPTMDVKALDSIPSAQYLRSIYPQTPTRNVVCVLMTHPERREIFVRKSGYKMDLYEITVADDTSPAFKISIWLRPPRDFSNDQANVQQVLLQRLKHMRVGDILLMRNIALTSFRDTVYGQSLNPQISRARTTIDILTQGNGTSNQQLGGLPPVVVEVLSRLKRWARNHVAVSNTGHKRRRGLSELHERLEKWKVASSLYNQSLPPDTLESI</sequence>
<keyword evidence="3" id="KW-1185">Reference proteome</keyword>
<evidence type="ECO:0000313" key="2">
    <source>
        <dbReference type="EMBL" id="KAF2025837.1"/>
    </source>
</evidence>
<evidence type="ECO:0000313" key="3">
    <source>
        <dbReference type="Proteomes" id="UP000799777"/>
    </source>
</evidence>
<feature type="region of interest" description="Disordered" evidence="1">
    <location>
        <begin position="50"/>
        <end position="70"/>
    </location>
</feature>
<protein>
    <submittedName>
        <fullName evidence="2">Uncharacterized protein</fullName>
    </submittedName>
</protein>
<gene>
    <name evidence="2" type="ORF">EK21DRAFT_75422</name>
</gene>
<feature type="compositionally biased region" description="Low complexity" evidence="1">
    <location>
        <begin position="50"/>
        <end position="60"/>
    </location>
</feature>
<dbReference type="EMBL" id="ML978255">
    <property type="protein sequence ID" value="KAF2025837.1"/>
    <property type="molecule type" value="Genomic_DNA"/>
</dbReference>
<accession>A0A9P4H2I6</accession>